<evidence type="ECO:0000259" key="2">
    <source>
        <dbReference type="PROSITE" id="PS50132"/>
    </source>
</evidence>
<dbReference type="EMBL" id="KB206215">
    <property type="protein sequence ID" value="ELP94464.1"/>
    <property type="molecule type" value="Genomic_DNA"/>
</dbReference>
<protein>
    <recommendedName>
        <fullName evidence="5">DH domain-containing protein</fullName>
    </recommendedName>
</protein>
<dbReference type="InterPro" id="IPR055029">
    <property type="entry name" value="EhRGS-RhoGEF_PH-like"/>
</dbReference>
<reference evidence="3 4" key="1">
    <citation type="submission" date="2012-10" db="EMBL/GenBank/DDBJ databases">
        <authorList>
            <person name="Zafar N."/>
            <person name="Inman J."/>
            <person name="Hall N."/>
            <person name="Lorenzi H."/>
            <person name="Caler E."/>
        </authorList>
    </citation>
    <scope>NUCLEOTIDE SEQUENCE [LARGE SCALE GENOMIC DNA]</scope>
    <source>
        <strain evidence="3 4">IP1</strain>
    </source>
</reference>
<dbReference type="Gene3D" id="1.10.167.10">
    <property type="entry name" value="Regulator of G-protein Signalling 4, domain 2"/>
    <property type="match status" value="1"/>
</dbReference>
<dbReference type="Proteomes" id="UP000014680">
    <property type="component" value="Unassembled WGS sequence"/>
</dbReference>
<dbReference type="SMART" id="SM00315">
    <property type="entry name" value="RGS"/>
    <property type="match status" value="1"/>
</dbReference>
<dbReference type="InterPro" id="IPR035899">
    <property type="entry name" value="DBL_dom_sf"/>
</dbReference>
<dbReference type="AlphaFoldDB" id="A0A0A1UDD9"/>
<keyword evidence="4" id="KW-1185">Reference proteome</keyword>
<evidence type="ECO:0000313" key="4">
    <source>
        <dbReference type="Proteomes" id="UP000014680"/>
    </source>
</evidence>
<evidence type="ECO:0000313" key="3">
    <source>
        <dbReference type="EMBL" id="ELP94464.1"/>
    </source>
</evidence>
<feature type="domain" description="RGS" evidence="2">
    <location>
        <begin position="13"/>
        <end position="128"/>
    </location>
</feature>
<gene>
    <name evidence="3" type="ORF">EIN_047670</name>
</gene>
<proteinExistence type="predicted"/>
<dbReference type="Pfam" id="PF00621">
    <property type="entry name" value="RhoGEF"/>
    <property type="match status" value="1"/>
</dbReference>
<dbReference type="KEGG" id="eiv:EIN_047670"/>
<dbReference type="PROSITE" id="PS50132">
    <property type="entry name" value="RGS"/>
    <property type="match status" value="1"/>
</dbReference>
<evidence type="ECO:0008006" key="5">
    <source>
        <dbReference type="Google" id="ProtNLM"/>
    </source>
</evidence>
<dbReference type="SUPFAM" id="SSF48097">
    <property type="entry name" value="Regulator of G-protein signaling, RGS"/>
    <property type="match status" value="1"/>
</dbReference>
<dbReference type="InterPro" id="IPR044926">
    <property type="entry name" value="RGS_subdomain_2"/>
</dbReference>
<feature type="domain" description="DH" evidence="1">
    <location>
        <begin position="184"/>
        <end position="372"/>
    </location>
</feature>
<sequence length="518" mass="60372">MATTQAAVENWPTLREILEDRFFKRLLRCYLADERSSENLDFIEAVEMYESQYKYLTPKIRTEAINFIKEEYLDHNAEKQVNLSYQVQQPILKKLLETSSDPQMDVFNDAKKATEYLLFSEQYTYFINKLQENTISTTKKDVYTLYLNQCPMPKPLPLYPQVLQNIIDTERKTDTTVEEKVGGSTKALLDSLIQDEMSYIGTINSLCELKEKLLTKKMITKERAGLLLDHLPVLLLHHQKFAGALEEYKKDGKGDFGSVLNTGLHFLVLYRYYLRRVPKNISVMCKLVTSDEFGNGAENSALPLLDDFDKQQKMSKKMSLLYMLLQPFFRIRKYQEFVEEFIKAAKKESSDLKELETVRAQLNTYTRVIETYSKVQKIERLNDTLRLLFPFSFATKSKIFMNKNEIMGIAILDKFERTDITQMSMSLGINKKMTLMVMTQGVVVTDLLLIRKKSEHKVIDKSFSSVTLTNDIRDVGMDEPNKILWIDVPDIKKRLWFGCEKEEEFRLCYDAIRSLLSS</sequence>
<dbReference type="SMART" id="SM00325">
    <property type="entry name" value="RhoGEF"/>
    <property type="match status" value="1"/>
</dbReference>
<organism evidence="3 4">
    <name type="scientific">Entamoeba invadens IP1</name>
    <dbReference type="NCBI Taxonomy" id="370355"/>
    <lineage>
        <taxon>Eukaryota</taxon>
        <taxon>Amoebozoa</taxon>
        <taxon>Evosea</taxon>
        <taxon>Archamoebae</taxon>
        <taxon>Mastigamoebida</taxon>
        <taxon>Entamoebidae</taxon>
        <taxon>Entamoeba</taxon>
    </lineage>
</organism>
<dbReference type="Pfam" id="PF22418">
    <property type="entry name" value="EhRGS-RhoGEF_PH-like"/>
    <property type="match status" value="1"/>
</dbReference>
<dbReference type="VEuPathDB" id="AmoebaDB:EIN_047670"/>
<dbReference type="Pfam" id="PF00615">
    <property type="entry name" value="RGS"/>
    <property type="match status" value="1"/>
</dbReference>
<dbReference type="OrthoDB" id="196547at2759"/>
<dbReference type="CDD" id="cd07440">
    <property type="entry name" value="RGS"/>
    <property type="match status" value="1"/>
</dbReference>
<name>A0A0A1UDD9_ENTIV</name>
<dbReference type="RefSeq" id="XP_004261235.1">
    <property type="nucleotide sequence ID" value="XM_004261187.1"/>
</dbReference>
<dbReference type="GO" id="GO:0005085">
    <property type="term" value="F:guanyl-nucleotide exchange factor activity"/>
    <property type="evidence" value="ECO:0007669"/>
    <property type="project" value="InterPro"/>
</dbReference>
<dbReference type="InterPro" id="IPR036305">
    <property type="entry name" value="RGS_sf"/>
</dbReference>
<dbReference type="OMA" id="WFGCENT"/>
<dbReference type="InterPro" id="IPR016137">
    <property type="entry name" value="RGS"/>
</dbReference>
<evidence type="ECO:0000259" key="1">
    <source>
        <dbReference type="PROSITE" id="PS50010"/>
    </source>
</evidence>
<dbReference type="Gene3D" id="2.30.29.200">
    <property type="match status" value="1"/>
</dbReference>
<dbReference type="SUPFAM" id="SSF48065">
    <property type="entry name" value="DBL homology domain (DH-domain)"/>
    <property type="match status" value="1"/>
</dbReference>
<accession>A0A0A1UDD9</accession>
<dbReference type="SMR" id="A0A0A1UDD9"/>
<dbReference type="InterPro" id="IPR000219">
    <property type="entry name" value="DH_dom"/>
</dbReference>
<dbReference type="Gene3D" id="1.20.900.10">
    <property type="entry name" value="Dbl homology (DH) domain"/>
    <property type="match status" value="1"/>
</dbReference>
<dbReference type="PROSITE" id="PS50010">
    <property type="entry name" value="DH_2"/>
    <property type="match status" value="1"/>
</dbReference>
<dbReference type="GeneID" id="14893450"/>